<feature type="domain" description="Cation/H+ exchanger transmembrane" evidence="9">
    <location>
        <begin position="13"/>
        <end position="396"/>
    </location>
</feature>
<dbReference type="RefSeq" id="WP_083643927.1">
    <property type="nucleotide sequence ID" value="NZ_AMRU01000019.1"/>
</dbReference>
<dbReference type="InterPro" id="IPR036291">
    <property type="entry name" value="NAD(P)-bd_dom_sf"/>
</dbReference>
<protein>
    <submittedName>
        <fullName evidence="11">Sodium/hydrogen exchanger family protein</fullName>
    </submittedName>
</protein>
<dbReference type="OrthoDB" id="570124at2"/>
<reference evidence="11 12" key="1">
    <citation type="submission" date="2016-07" db="EMBL/GenBank/DDBJ databases">
        <title>Multi-omics approach to identify versatile polysaccharide utilization systems of a marine flavobacterium Gramella flava.</title>
        <authorList>
            <person name="Tang K."/>
        </authorList>
    </citation>
    <scope>NUCLEOTIDE SEQUENCE [LARGE SCALE GENOMIC DNA]</scope>
    <source>
        <strain evidence="11 12">JLT2011</strain>
    </source>
</reference>
<gene>
    <name evidence="11" type="ORF">GRFL_1395</name>
</gene>
<evidence type="ECO:0000313" key="12">
    <source>
        <dbReference type="Proteomes" id="UP000186230"/>
    </source>
</evidence>
<dbReference type="GO" id="GO:0005886">
    <property type="term" value="C:plasma membrane"/>
    <property type="evidence" value="ECO:0007669"/>
    <property type="project" value="UniProtKB-SubCell"/>
</dbReference>
<evidence type="ECO:0000256" key="1">
    <source>
        <dbReference type="ARBA" id="ARBA00004651"/>
    </source>
</evidence>
<keyword evidence="12" id="KW-1185">Reference proteome</keyword>
<dbReference type="GO" id="GO:0015297">
    <property type="term" value="F:antiporter activity"/>
    <property type="evidence" value="ECO:0007669"/>
    <property type="project" value="UniProtKB-KW"/>
</dbReference>
<dbReference type="KEGG" id="gfl:GRFL_1395"/>
<dbReference type="InterPro" id="IPR003148">
    <property type="entry name" value="RCK_N"/>
</dbReference>
<dbReference type="STRING" id="1229726.GRFL_1395"/>
<keyword evidence="4" id="KW-1003">Cell membrane</keyword>
<keyword evidence="5" id="KW-0812">Transmembrane</keyword>
<dbReference type="Gene3D" id="3.40.50.720">
    <property type="entry name" value="NAD(P)-binding Rossmann-like Domain"/>
    <property type="match status" value="1"/>
</dbReference>
<evidence type="ECO:0000256" key="5">
    <source>
        <dbReference type="ARBA" id="ARBA00022692"/>
    </source>
</evidence>
<dbReference type="Pfam" id="PF02254">
    <property type="entry name" value="TrkA_N"/>
    <property type="match status" value="1"/>
</dbReference>
<evidence type="ECO:0000256" key="6">
    <source>
        <dbReference type="ARBA" id="ARBA00022989"/>
    </source>
</evidence>
<accession>A0A1L7I3D8</accession>
<keyword evidence="8" id="KW-0472">Membrane</keyword>
<comment type="subcellular location">
    <subcellularLocation>
        <location evidence="1">Cell membrane</location>
        <topology evidence="1">Multi-pass membrane protein</topology>
    </subcellularLocation>
</comment>
<dbReference type="AlphaFoldDB" id="A0A1L7I3D8"/>
<dbReference type="Pfam" id="PF00999">
    <property type="entry name" value="Na_H_Exchanger"/>
    <property type="match status" value="1"/>
</dbReference>
<dbReference type="GO" id="GO:0006813">
    <property type="term" value="P:potassium ion transport"/>
    <property type="evidence" value="ECO:0007669"/>
    <property type="project" value="InterPro"/>
</dbReference>
<dbReference type="SUPFAM" id="SSF51735">
    <property type="entry name" value="NAD(P)-binding Rossmann-fold domains"/>
    <property type="match status" value="1"/>
</dbReference>
<dbReference type="InterPro" id="IPR038770">
    <property type="entry name" value="Na+/solute_symporter_sf"/>
</dbReference>
<proteinExistence type="predicted"/>
<evidence type="ECO:0000256" key="3">
    <source>
        <dbReference type="ARBA" id="ARBA00022449"/>
    </source>
</evidence>
<dbReference type="EMBL" id="CP016359">
    <property type="protein sequence ID" value="APU68119.1"/>
    <property type="molecule type" value="Genomic_DNA"/>
</dbReference>
<keyword evidence="7" id="KW-0406">Ion transport</keyword>
<dbReference type="Gene3D" id="1.20.1530.20">
    <property type="match status" value="1"/>
</dbReference>
<keyword evidence="2" id="KW-0813">Transport</keyword>
<feature type="domain" description="RCK N-terminal" evidence="10">
    <location>
        <begin position="412"/>
        <end position="500"/>
    </location>
</feature>
<evidence type="ECO:0000313" key="11">
    <source>
        <dbReference type="EMBL" id="APU68119.1"/>
    </source>
</evidence>
<dbReference type="Proteomes" id="UP000186230">
    <property type="component" value="Chromosome"/>
</dbReference>
<evidence type="ECO:0000259" key="10">
    <source>
        <dbReference type="Pfam" id="PF02254"/>
    </source>
</evidence>
<dbReference type="PANTHER" id="PTHR32507:SF0">
    <property type="entry name" value="NA(+)_H(+) ANTIPORTER 2-RELATED"/>
    <property type="match status" value="1"/>
</dbReference>
<sequence length="624" mass="68446">MLELAGIIILGILAQWFAWKFKIPAILPLILVGLAVGPVATLFTADGAKLIEPIWNGESGLFPGESLFYFVSLAIGVILFEGGLTLRKDEVLNVGPVIVKLITFAVIVTFIGAGVAAHFIFDLTWQISFLFASLIIVTGPTVITPILRNIPLKKDISAILKWEGILIDPIGALVAVLMFEFISAGKGSEFTETAMMEFGKIVLFGFTFGFTFAHGLAFAIKKNVIPHYLLNVVTLATVLGVFVMADQFAHESGLLAVVIMGMVMGNINLPNLKELLYFKESLSVLLISILFILLAANINMEDLYLIYNVNAALLFLAVVFVVRPLGVFLSSIGSSLKANEKMFISWVGPRGIVAAGIASLFGLELASQGVQDAEYITPLVFMIVLGTVLLNATTARLFAQLVGVFLKNSQGILIIGASTISRLIGSYLKKNNRHVVLVDNNGGNIRKARELGLDAIQENVYSDDLINNIELSDVGYLMAMTGNHEVNLNAIDKFKKHFGENGSFRVVSSDEMYDPENNPKEGLFSQTDDYIKLTNLARKYPSIHEIELNSAEHYEGLIEITKTDPDIIPLFVKNNEGDLSIIPSNSMDVEIEEGYQLVYLGKQLESQKSDEKENIEENIEQDRE</sequence>
<keyword evidence="6" id="KW-1133">Transmembrane helix</keyword>
<keyword evidence="3" id="KW-0050">Antiport</keyword>
<evidence type="ECO:0000256" key="7">
    <source>
        <dbReference type="ARBA" id="ARBA00023065"/>
    </source>
</evidence>
<evidence type="ECO:0000259" key="9">
    <source>
        <dbReference type="Pfam" id="PF00999"/>
    </source>
</evidence>
<dbReference type="PANTHER" id="PTHR32507">
    <property type="entry name" value="NA(+)/H(+) ANTIPORTER 1"/>
    <property type="match status" value="1"/>
</dbReference>
<evidence type="ECO:0000256" key="2">
    <source>
        <dbReference type="ARBA" id="ARBA00022448"/>
    </source>
</evidence>
<evidence type="ECO:0000256" key="8">
    <source>
        <dbReference type="ARBA" id="ARBA00023136"/>
    </source>
</evidence>
<name>A0A1L7I3D8_9FLAO</name>
<evidence type="ECO:0000256" key="4">
    <source>
        <dbReference type="ARBA" id="ARBA00022475"/>
    </source>
</evidence>
<dbReference type="InterPro" id="IPR006153">
    <property type="entry name" value="Cation/H_exchanger_TM"/>
</dbReference>
<dbReference type="GO" id="GO:1902600">
    <property type="term" value="P:proton transmembrane transport"/>
    <property type="evidence" value="ECO:0007669"/>
    <property type="project" value="InterPro"/>
</dbReference>
<organism evidence="11 12">
    <name type="scientific">Christiangramia flava JLT2011</name>
    <dbReference type="NCBI Taxonomy" id="1229726"/>
    <lineage>
        <taxon>Bacteria</taxon>
        <taxon>Pseudomonadati</taxon>
        <taxon>Bacteroidota</taxon>
        <taxon>Flavobacteriia</taxon>
        <taxon>Flavobacteriales</taxon>
        <taxon>Flavobacteriaceae</taxon>
        <taxon>Christiangramia</taxon>
    </lineage>
</organism>